<reference evidence="7 8" key="1">
    <citation type="submission" date="2024-09" db="EMBL/GenBank/DDBJ databases">
        <authorList>
            <person name="Sun Q."/>
            <person name="Mori K."/>
        </authorList>
    </citation>
    <scope>NUCLEOTIDE SEQUENCE [LARGE SCALE GENOMIC DNA]</scope>
    <source>
        <strain evidence="7 8">ATCC 51285</strain>
    </source>
</reference>
<comment type="similarity">
    <text evidence="2">Belongs to the UPF0382 family.</text>
</comment>
<protein>
    <submittedName>
        <fullName evidence="7">DUF423 domain-containing protein</fullName>
    </submittedName>
</protein>
<dbReference type="InterPro" id="IPR006696">
    <property type="entry name" value="DUF423"/>
</dbReference>
<keyword evidence="5 6" id="KW-0472">Membrane</keyword>
<evidence type="ECO:0000256" key="4">
    <source>
        <dbReference type="ARBA" id="ARBA00022989"/>
    </source>
</evidence>
<comment type="subcellular location">
    <subcellularLocation>
        <location evidence="1">Membrane</location>
        <topology evidence="1">Multi-pass membrane protein</topology>
    </subcellularLocation>
</comment>
<feature type="transmembrane region" description="Helical" evidence="6">
    <location>
        <begin position="6"/>
        <end position="28"/>
    </location>
</feature>
<feature type="transmembrane region" description="Helical" evidence="6">
    <location>
        <begin position="40"/>
        <end position="61"/>
    </location>
</feature>
<keyword evidence="3 6" id="KW-0812">Transmembrane</keyword>
<keyword evidence="4 6" id="KW-1133">Transmembrane helix</keyword>
<dbReference type="PANTHER" id="PTHR43461:SF1">
    <property type="entry name" value="TRANSMEMBRANE PROTEIN 256"/>
    <property type="match status" value="1"/>
</dbReference>
<dbReference type="InterPro" id="IPR036927">
    <property type="entry name" value="Cyt_c_oxase-like_su1_sf"/>
</dbReference>
<evidence type="ECO:0000313" key="7">
    <source>
        <dbReference type="EMBL" id="MFB9886447.1"/>
    </source>
</evidence>
<dbReference type="PANTHER" id="PTHR43461">
    <property type="entry name" value="TRANSMEMBRANE PROTEIN 256"/>
    <property type="match status" value="1"/>
</dbReference>
<name>A0ABV5ZAY8_9GAMM</name>
<evidence type="ECO:0000256" key="6">
    <source>
        <dbReference type="SAM" id="Phobius"/>
    </source>
</evidence>
<dbReference type="SUPFAM" id="SSF81442">
    <property type="entry name" value="Cytochrome c oxidase subunit I-like"/>
    <property type="match status" value="1"/>
</dbReference>
<sequence length="128" mass="13672">MTQGWIVLAAALNGFLAVALGAFAAHGLKARLDAYSLQIINTAAHYQLVHAVALLALAWLLQQHPQLSGLLRWQASCWIVGVVLFSGSLYLLGMTGIKWLGAITPLGGLLLLAGWLLLAWAGYRLLGN</sequence>
<dbReference type="Pfam" id="PF04241">
    <property type="entry name" value="DUF423"/>
    <property type="match status" value="1"/>
</dbReference>
<feature type="transmembrane region" description="Helical" evidence="6">
    <location>
        <begin position="73"/>
        <end position="92"/>
    </location>
</feature>
<evidence type="ECO:0000256" key="2">
    <source>
        <dbReference type="ARBA" id="ARBA00009694"/>
    </source>
</evidence>
<dbReference type="Proteomes" id="UP001589628">
    <property type="component" value="Unassembled WGS sequence"/>
</dbReference>
<evidence type="ECO:0000256" key="5">
    <source>
        <dbReference type="ARBA" id="ARBA00023136"/>
    </source>
</evidence>
<evidence type="ECO:0000256" key="1">
    <source>
        <dbReference type="ARBA" id="ARBA00004141"/>
    </source>
</evidence>
<comment type="caution">
    <text evidence="7">The sequence shown here is derived from an EMBL/GenBank/DDBJ whole genome shotgun (WGS) entry which is preliminary data.</text>
</comment>
<feature type="transmembrane region" description="Helical" evidence="6">
    <location>
        <begin position="99"/>
        <end position="123"/>
    </location>
</feature>
<keyword evidence="8" id="KW-1185">Reference proteome</keyword>
<gene>
    <name evidence="7" type="ORF">ACFFLH_08500</name>
</gene>
<evidence type="ECO:0000313" key="8">
    <source>
        <dbReference type="Proteomes" id="UP001589628"/>
    </source>
</evidence>
<evidence type="ECO:0000256" key="3">
    <source>
        <dbReference type="ARBA" id="ARBA00022692"/>
    </source>
</evidence>
<dbReference type="RefSeq" id="WP_027311892.1">
    <property type="nucleotide sequence ID" value="NZ_JAUESS010000003.1"/>
</dbReference>
<organism evidence="7 8">
    <name type="scientific">Balneatrix alpica</name>
    <dbReference type="NCBI Taxonomy" id="75684"/>
    <lineage>
        <taxon>Bacteria</taxon>
        <taxon>Pseudomonadati</taxon>
        <taxon>Pseudomonadota</taxon>
        <taxon>Gammaproteobacteria</taxon>
        <taxon>Oceanospirillales</taxon>
        <taxon>Balneatrichaceae</taxon>
        <taxon>Balneatrix</taxon>
    </lineage>
</organism>
<accession>A0ABV5ZAY8</accession>
<dbReference type="EMBL" id="JBHLZN010000002">
    <property type="protein sequence ID" value="MFB9886447.1"/>
    <property type="molecule type" value="Genomic_DNA"/>
</dbReference>
<proteinExistence type="inferred from homology"/>